<protein>
    <recommendedName>
        <fullName evidence="3">NACHT domain-containing protein</fullName>
    </recommendedName>
</protein>
<proteinExistence type="predicted"/>
<sequence length="213" mass="24647">VIDALDECASTDIEKTLDWVNELVSDTPRKVQNLHMLVTSQPKPDIKRVFEALDSHSIDVGEANEDIVKYLKRRIELKFEEYDENIRTEIESGLRKHADGSFRWVALQLAELENCSSEDEITQQMKDLPEDLDDIYERMLKAIHGKHRADVMTFLEWLSLSSRPMKVAEIADAITVDLSSQDEPVFKKSKRYRDPWDMLKRCSGLVTESKGKY</sequence>
<dbReference type="AlphaFoldDB" id="A0A067S6A7"/>
<accession>A0A067S6A7</accession>
<organism evidence="1 2">
    <name type="scientific">Galerina marginata (strain CBS 339.88)</name>
    <dbReference type="NCBI Taxonomy" id="685588"/>
    <lineage>
        <taxon>Eukaryota</taxon>
        <taxon>Fungi</taxon>
        <taxon>Dikarya</taxon>
        <taxon>Basidiomycota</taxon>
        <taxon>Agaricomycotina</taxon>
        <taxon>Agaricomycetes</taxon>
        <taxon>Agaricomycetidae</taxon>
        <taxon>Agaricales</taxon>
        <taxon>Agaricineae</taxon>
        <taxon>Strophariaceae</taxon>
        <taxon>Galerina</taxon>
    </lineage>
</organism>
<dbReference type="OrthoDB" id="7464126at2759"/>
<evidence type="ECO:0000313" key="2">
    <source>
        <dbReference type="Proteomes" id="UP000027222"/>
    </source>
</evidence>
<keyword evidence="2" id="KW-1185">Reference proteome</keyword>
<dbReference type="PANTHER" id="PTHR10039:SF16">
    <property type="entry name" value="GPI INOSITOL-DEACYLASE"/>
    <property type="match status" value="1"/>
</dbReference>
<dbReference type="Proteomes" id="UP000027222">
    <property type="component" value="Unassembled WGS sequence"/>
</dbReference>
<gene>
    <name evidence="1" type="ORF">GALMADRAFT_81038</name>
</gene>
<dbReference type="HOGENOM" id="CLU_082492_1_0_1"/>
<reference evidence="2" key="1">
    <citation type="journal article" date="2014" name="Proc. Natl. Acad. Sci. U.S.A.">
        <title>Extensive sampling of basidiomycete genomes demonstrates inadequacy of the white-rot/brown-rot paradigm for wood decay fungi.</title>
        <authorList>
            <person name="Riley R."/>
            <person name="Salamov A.A."/>
            <person name="Brown D.W."/>
            <person name="Nagy L.G."/>
            <person name="Floudas D."/>
            <person name="Held B.W."/>
            <person name="Levasseur A."/>
            <person name="Lombard V."/>
            <person name="Morin E."/>
            <person name="Otillar R."/>
            <person name="Lindquist E.A."/>
            <person name="Sun H."/>
            <person name="LaButti K.M."/>
            <person name="Schmutz J."/>
            <person name="Jabbour D."/>
            <person name="Luo H."/>
            <person name="Baker S.E."/>
            <person name="Pisabarro A.G."/>
            <person name="Walton J.D."/>
            <person name="Blanchette R.A."/>
            <person name="Henrissat B."/>
            <person name="Martin F."/>
            <person name="Cullen D."/>
            <person name="Hibbett D.S."/>
            <person name="Grigoriev I.V."/>
        </authorList>
    </citation>
    <scope>NUCLEOTIDE SEQUENCE [LARGE SCALE GENOMIC DNA]</scope>
    <source>
        <strain evidence="2">CBS 339.88</strain>
    </source>
</reference>
<name>A0A067S6A7_GALM3</name>
<evidence type="ECO:0008006" key="3">
    <source>
        <dbReference type="Google" id="ProtNLM"/>
    </source>
</evidence>
<dbReference type="PANTHER" id="PTHR10039">
    <property type="entry name" value="AMELOGENIN"/>
    <property type="match status" value="1"/>
</dbReference>
<dbReference type="EMBL" id="KL142424">
    <property type="protein sequence ID" value="KDR66356.1"/>
    <property type="molecule type" value="Genomic_DNA"/>
</dbReference>
<dbReference type="STRING" id="685588.A0A067S6A7"/>
<feature type="non-terminal residue" evidence="1">
    <location>
        <position position="1"/>
    </location>
</feature>
<evidence type="ECO:0000313" key="1">
    <source>
        <dbReference type="EMBL" id="KDR66356.1"/>
    </source>
</evidence>